<dbReference type="GO" id="GO:0005829">
    <property type="term" value="C:cytosol"/>
    <property type="evidence" value="ECO:0007669"/>
    <property type="project" value="TreeGrafter"/>
</dbReference>
<sequence length="404" mass="44384">MSDSLQPRVQPLSVDEGITDGPLKLTPLVLGAGVYGFDYNTSDTLESTIPEQAVRTAFRYGIRTLDTSPYYTTSETVLGHVFDAIRDEFPRESYQIITKVGRYGRTKEDGFDYSPERVRASVKRSMELMRTDYLDGVYCHDVEFVSEQLDNAGEEGFKVGDDGKIRDEDLERWGLRDEDAGTIRGPGDEKVLAALRELFKLKKEGLVRAVGFSGFPLPTMLRLARLSAHHVEPLDIMQSYCHYTLQNTSLSTYLPLFYAAGVKQILVASPLSMGLLRSAPAPAWHPASPALQDANQAAIRACAAQGLKLEDVALGFGFSSAKPRGVEGRETPTVVGLSTADEVHETMRVYRTLYPAGGAKRTGRAPGEALEGAEGLETQLALEKECVDIFQKSGTFNWTWAVGV</sequence>
<gene>
    <name evidence="2" type="ORF">DMC30DRAFT_446228</name>
</gene>
<dbReference type="AlphaFoldDB" id="A0A5C5G030"/>
<proteinExistence type="predicted"/>
<dbReference type="Gene3D" id="3.20.20.100">
    <property type="entry name" value="NADP-dependent oxidoreductase domain"/>
    <property type="match status" value="1"/>
</dbReference>
<dbReference type="InterPro" id="IPR036812">
    <property type="entry name" value="NAD(P)_OxRdtase_dom_sf"/>
</dbReference>
<dbReference type="SUPFAM" id="SSF51430">
    <property type="entry name" value="NAD(P)-linked oxidoreductase"/>
    <property type="match status" value="1"/>
</dbReference>
<dbReference type="PANTHER" id="PTHR42686">
    <property type="entry name" value="GH17980P-RELATED"/>
    <property type="match status" value="1"/>
</dbReference>
<dbReference type="GO" id="GO:0045290">
    <property type="term" value="F:D-arabinose 1-dehydrogenase [NAD(P)+] activity"/>
    <property type="evidence" value="ECO:0007669"/>
    <property type="project" value="TreeGrafter"/>
</dbReference>
<dbReference type="PANTHER" id="PTHR42686:SF1">
    <property type="entry name" value="GH17980P-RELATED"/>
    <property type="match status" value="1"/>
</dbReference>
<dbReference type="InterPro" id="IPR023210">
    <property type="entry name" value="NADP_OxRdtase_dom"/>
</dbReference>
<keyword evidence="3" id="KW-1185">Reference proteome</keyword>
<dbReference type="EMBL" id="SOZI01000045">
    <property type="protein sequence ID" value="TNY21351.1"/>
    <property type="molecule type" value="Genomic_DNA"/>
</dbReference>
<reference evidence="2 3" key="1">
    <citation type="submission" date="2019-03" db="EMBL/GenBank/DDBJ databases">
        <title>Rhodosporidium diobovatum UCD-FST 08-225 genome sequencing, assembly, and annotation.</title>
        <authorList>
            <person name="Fakankun I.U."/>
            <person name="Fristensky B."/>
            <person name="Levin D.B."/>
        </authorList>
    </citation>
    <scope>NUCLEOTIDE SEQUENCE [LARGE SCALE GENOMIC DNA]</scope>
    <source>
        <strain evidence="2 3">UCD-FST 08-225</strain>
    </source>
</reference>
<feature type="domain" description="NADP-dependent oxidoreductase" evidence="1">
    <location>
        <begin position="50"/>
        <end position="351"/>
    </location>
</feature>
<dbReference type="InterPro" id="IPR020471">
    <property type="entry name" value="AKR"/>
</dbReference>
<dbReference type="STRING" id="5288.A0A5C5G030"/>
<organism evidence="2 3">
    <name type="scientific">Rhodotorula diobovata</name>
    <dbReference type="NCBI Taxonomy" id="5288"/>
    <lineage>
        <taxon>Eukaryota</taxon>
        <taxon>Fungi</taxon>
        <taxon>Dikarya</taxon>
        <taxon>Basidiomycota</taxon>
        <taxon>Pucciniomycotina</taxon>
        <taxon>Microbotryomycetes</taxon>
        <taxon>Sporidiobolales</taxon>
        <taxon>Sporidiobolaceae</taxon>
        <taxon>Rhodotorula</taxon>
    </lineage>
</organism>
<dbReference type="GO" id="GO:0070485">
    <property type="term" value="P:dehydro-D-arabinono-1,4-lactone biosynthetic process"/>
    <property type="evidence" value="ECO:0007669"/>
    <property type="project" value="TreeGrafter"/>
</dbReference>
<dbReference type="Pfam" id="PF00248">
    <property type="entry name" value="Aldo_ket_red"/>
    <property type="match status" value="1"/>
</dbReference>
<accession>A0A5C5G030</accession>
<evidence type="ECO:0000259" key="1">
    <source>
        <dbReference type="Pfam" id="PF00248"/>
    </source>
</evidence>
<dbReference type="OrthoDB" id="5286008at2759"/>
<evidence type="ECO:0000313" key="2">
    <source>
        <dbReference type="EMBL" id="TNY21351.1"/>
    </source>
</evidence>
<dbReference type="Proteomes" id="UP000311382">
    <property type="component" value="Unassembled WGS sequence"/>
</dbReference>
<evidence type="ECO:0000313" key="3">
    <source>
        <dbReference type="Proteomes" id="UP000311382"/>
    </source>
</evidence>
<comment type="caution">
    <text evidence="2">The sequence shown here is derived from an EMBL/GenBank/DDBJ whole genome shotgun (WGS) entry which is preliminary data.</text>
</comment>
<name>A0A5C5G030_9BASI</name>
<protein>
    <submittedName>
        <fullName evidence="2">NADP-dependent oxidoreductase domain-containing protein</fullName>
    </submittedName>
</protein>